<gene>
    <name evidence="5" type="ORF">LuPra_00835</name>
</gene>
<dbReference type="InterPro" id="IPR009057">
    <property type="entry name" value="Homeodomain-like_sf"/>
</dbReference>
<dbReference type="PANTHER" id="PTHR46796">
    <property type="entry name" value="HTH-TYPE TRANSCRIPTIONAL ACTIVATOR RHAS-RELATED"/>
    <property type="match status" value="1"/>
</dbReference>
<dbReference type="Pfam" id="PF20240">
    <property type="entry name" value="DUF6597"/>
    <property type="match status" value="1"/>
</dbReference>
<accession>A0A143PHA1</accession>
<evidence type="ECO:0000259" key="4">
    <source>
        <dbReference type="PROSITE" id="PS01124"/>
    </source>
</evidence>
<dbReference type="STRING" id="1855912.LuPra_00835"/>
<dbReference type="Pfam" id="PF12833">
    <property type="entry name" value="HTH_18"/>
    <property type="match status" value="1"/>
</dbReference>
<evidence type="ECO:0000256" key="2">
    <source>
        <dbReference type="ARBA" id="ARBA00023125"/>
    </source>
</evidence>
<dbReference type="GO" id="GO:0003700">
    <property type="term" value="F:DNA-binding transcription factor activity"/>
    <property type="evidence" value="ECO:0007669"/>
    <property type="project" value="InterPro"/>
</dbReference>
<feature type="domain" description="HTH araC/xylS-type" evidence="4">
    <location>
        <begin position="159"/>
        <end position="260"/>
    </location>
</feature>
<dbReference type="InterPro" id="IPR018060">
    <property type="entry name" value="HTH_AraC"/>
</dbReference>
<reference evidence="5 6" key="1">
    <citation type="journal article" date="2016" name="Genome Announc.">
        <title>First Complete Genome Sequence of a Subdivision 6 Acidobacterium Strain.</title>
        <authorList>
            <person name="Huang S."/>
            <person name="Vieira S."/>
            <person name="Bunk B."/>
            <person name="Riedel T."/>
            <person name="Sproer C."/>
            <person name="Overmann J."/>
        </authorList>
    </citation>
    <scope>NUCLEOTIDE SEQUENCE [LARGE SCALE GENOMIC DNA]</scope>
    <source>
        <strain evidence="6">DSM 100886 HEG_-6_39</strain>
    </source>
</reference>
<dbReference type="PROSITE" id="PS01124">
    <property type="entry name" value="HTH_ARAC_FAMILY_2"/>
    <property type="match status" value="1"/>
</dbReference>
<evidence type="ECO:0000313" key="5">
    <source>
        <dbReference type="EMBL" id="AMY07660.1"/>
    </source>
</evidence>
<dbReference type="RefSeq" id="WP_110169585.1">
    <property type="nucleotide sequence ID" value="NZ_CP015136.1"/>
</dbReference>
<sequence length="280" mass="30211">MLHARRPRPPLDACVTVLWTVTAKPGPRRLERVLPTGTAQIVINLAEDRTRGYDEARGFAVVESSGSVLCGPSTRYGIIDTDEQYDVVGACIAPGGLPSLLAAPAAEFAETEAPLDALWGTRAIDRLRACLLEARTADARLDVLETALLAHWREAPLHPSVACALDAFARRAAVTTVGDAVAAAGVSARHLIDRFTAQVGLTPKRFCRVRRFQRAIAVAHRGAAEDWAAIAADCGFSDQSHLIHEFRAFAGLPPSAYLDHRTPHRNHVTFLDADGMRVDG</sequence>
<organism evidence="5 6">
    <name type="scientific">Luteitalea pratensis</name>
    <dbReference type="NCBI Taxonomy" id="1855912"/>
    <lineage>
        <taxon>Bacteria</taxon>
        <taxon>Pseudomonadati</taxon>
        <taxon>Acidobacteriota</taxon>
        <taxon>Vicinamibacteria</taxon>
        <taxon>Vicinamibacterales</taxon>
        <taxon>Vicinamibacteraceae</taxon>
        <taxon>Luteitalea</taxon>
    </lineage>
</organism>
<evidence type="ECO:0000313" key="6">
    <source>
        <dbReference type="Proteomes" id="UP000076079"/>
    </source>
</evidence>
<dbReference type="AlphaFoldDB" id="A0A143PHA1"/>
<dbReference type="PANTHER" id="PTHR46796:SF15">
    <property type="entry name" value="BLL1074 PROTEIN"/>
    <property type="match status" value="1"/>
</dbReference>
<dbReference type="GO" id="GO:0043565">
    <property type="term" value="F:sequence-specific DNA binding"/>
    <property type="evidence" value="ECO:0007669"/>
    <property type="project" value="InterPro"/>
</dbReference>
<dbReference type="InterPro" id="IPR046532">
    <property type="entry name" value="DUF6597"/>
</dbReference>
<dbReference type="Gene3D" id="1.10.10.60">
    <property type="entry name" value="Homeodomain-like"/>
    <property type="match status" value="1"/>
</dbReference>
<keyword evidence="1" id="KW-0805">Transcription regulation</keyword>
<evidence type="ECO:0000256" key="3">
    <source>
        <dbReference type="ARBA" id="ARBA00023163"/>
    </source>
</evidence>
<dbReference type="SUPFAM" id="SSF46689">
    <property type="entry name" value="Homeodomain-like"/>
    <property type="match status" value="1"/>
</dbReference>
<dbReference type="SMART" id="SM00342">
    <property type="entry name" value="HTH_ARAC"/>
    <property type="match status" value="1"/>
</dbReference>
<keyword evidence="2" id="KW-0238">DNA-binding</keyword>
<reference evidence="6" key="2">
    <citation type="submission" date="2016-04" db="EMBL/GenBank/DDBJ databases">
        <title>First Complete Genome Sequence of a Subdivision 6 Acidobacterium.</title>
        <authorList>
            <person name="Huang S."/>
            <person name="Vieira S."/>
            <person name="Bunk B."/>
            <person name="Riedel T."/>
            <person name="Sproeer C."/>
            <person name="Overmann J."/>
        </authorList>
    </citation>
    <scope>NUCLEOTIDE SEQUENCE [LARGE SCALE GENOMIC DNA]</scope>
    <source>
        <strain evidence="6">DSM 100886 HEG_-6_39</strain>
    </source>
</reference>
<keyword evidence="6" id="KW-1185">Reference proteome</keyword>
<name>A0A143PHA1_LUTPR</name>
<protein>
    <submittedName>
        <fullName evidence="5">Transcriptional activator FtrA</fullName>
    </submittedName>
</protein>
<dbReference type="Proteomes" id="UP000076079">
    <property type="component" value="Chromosome"/>
</dbReference>
<proteinExistence type="predicted"/>
<keyword evidence="3" id="KW-0804">Transcription</keyword>
<dbReference type="EMBL" id="CP015136">
    <property type="protein sequence ID" value="AMY07660.1"/>
    <property type="molecule type" value="Genomic_DNA"/>
</dbReference>
<dbReference type="KEGG" id="abac:LuPra_00835"/>
<dbReference type="OrthoDB" id="323290at2"/>
<dbReference type="InterPro" id="IPR050204">
    <property type="entry name" value="AraC_XylS_family_regulators"/>
</dbReference>
<evidence type="ECO:0000256" key="1">
    <source>
        <dbReference type="ARBA" id="ARBA00023015"/>
    </source>
</evidence>